<accession>A0AAD4WBX1</accession>
<dbReference type="GO" id="GO:0008233">
    <property type="term" value="F:peptidase activity"/>
    <property type="evidence" value="ECO:0007669"/>
    <property type="project" value="UniProtKB-KW"/>
</dbReference>
<evidence type="ECO:0000256" key="1">
    <source>
        <dbReference type="ARBA" id="ARBA00022670"/>
    </source>
</evidence>
<organism evidence="5 6">
    <name type="scientific">Prunus dulcis</name>
    <name type="common">Almond</name>
    <name type="synonym">Amygdalus dulcis</name>
    <dbReference type="NCBI Taxonomy" id="3755"/>
    <lineage>
        <taxon>Eukaryota</taxon>
        <taxon>Viridiplantae</taxon>
        <taxon>Streptophyta</taxon>
        <taxon>Embryophyta</taxon>
        <taxon>Tracheophyta</taxon>
        <taxon>Spermatophyta</taxon>
        <taxon>Magnoliopsida</taxon>
        <taxon>eudicotyledons</taxon>
        <taxon>Gunneridae</taxon>
        <taxon>Pentapetalae</taxon>
        <taxon>rosids</taxon>
        <taxon>fabids</taxon>
        <taxon>Rosales</taxon>
        <taxon>Rosaceae</taxon>
        <taxon>Amygdaloideae</taxon>
        <taxon>Amygdaleae</taxon>
        <taxon>Prunus</taxon>
    </lineage>
</organism>
<dbReference type="InterPro" id="IPR057670">
    <property type="entry name" value="SH3_retrovirus"/>
</dbReference>
<dbReference type="Pfam" id="PF25597">
    <property type="entry name" value="SH3_retrovirus"/>
    <property type="match status" value="1"/>
</dbReference>
<feature type="compositionally biased region" description="Polar residues" evidence="2">
    <location>
        <begin position="234"/>
        <end position="250"/>
    </location>
</feature>
<dbReference type="Proteomes" id="UP001054821">
    <property type="component" value="Chromosome 3"/>
</dbReference>
<name>A0AAD4WBX1_PRUDU</name>
<keyword evidence="6" id="KW-1185">Reference proteome</keyword>
<comment type="caution">
    <text evidence="5">The sequence shown here is derived from an EMBL/GenBank/DDBJ whole genome shotgun (WGS) entry which is preliminary data.</text>
</comment>
<feature type="domain" description="Retroviral polymerase SH3-like" evidence="4">
    <location>
        <begin position="143"/>
        <end position="196"/>
    </location>
</feature>
<keyword evidence="1" id="KW-0645">Protease</keyword>
<dbReference type="GO" id="GO:0006508">
    <property type="term" value="P:proteolysis"/>
    <property type="evidence" value="ECO:0007669"/>
    <property type="project" value="UniProtKB-KW"/>
</dbReference>
<evidence type="ECO:0008006" key="7">
    <source>
        <dbReference type="Google" id="ProtNLM"/>
    </source>
</evidence>
<reference evidence="5 6" key="1">
    <citation type="journal article" date="2022" name="G3 (Bethesda)">
        <title>Whole-genome sequence and methylome profiling of the almond [Prunus dulcis (Mill.) D.A. Webb] cultivar 'Nonpareil'.</title>
        <authorList>
            <person name="D'Amico-Willman K.M."/>
            <person name="Ouma W.Z."/>
            <person name="Meulia T."/>
            <person name="Sideli G.M."/>
            <person name="Gradziel T.M."/>
            <person name="Fresnedo-Ramirez J."/>
        </authorList>
    </citation>
    <scope>NUCLEOTIDE SEQUENCE [LARGE SCALE GENOMIC DNA]</scope>
    <source>
        <strain evidence="5">Clone GOH B32 T37-40</strain>
    </source>
</reference>
<evidence type="ECO:0000259" key="3">
    <source>
        <dbReference type="Pfam" id="PF22936"/>
    </source>
</evidence>
<dbReference type="InterPro" id="IPR039537">
    <property type="entry name" value="Retrotran_Ty1/copia-like"/>
</dbReference>
<evidence type="ECO:0000313" key="5">
    <source>
        <dbReference type="EMBL" id="KAI5339507.1"/>
    </source>
</evidence>
<evidence type="ECO:0000259" key="4">
    <source>
        <dbReference type="Pfam" id="PF25597"/>
    </source>
</evidence>
<feature type="region of interest" description="Disordered" evidence="2">
    <location>
        <begin position="229"/>
        <end position="250"/>
    </location>
</feature>
<dbReference type="PANTHER" id="PTHR42648:SF21">
    <property type="entry name" value="CYSTEINE-RICH RLK (RECEPTOR-LIKE PROTEIN KINASE) 8"/>
    <property type="match status" value="1"/>
</dbReference>
<dbReference type="EMBL" id="JAJFAZ020000003">
    <property type="protein sequence ID" value="KAI5339507.1"/>
    <property type="molecule type" value="Genomic_DNA"/>
</dbReference>
<evidence type="ECO:0000256" key="2">
    <source>
        <dbReference type="SAM" id="MobiDB-lite"/>
    </source>
</evidence>
<gene>
    <name evidence="5" type="ORF">L3X38_018779</name>
</gene>
<feature type="domain" description="Retrovirus-related Pol polyprotein from transposon TNT 1-94-like beta-barrel" evidence="3">
    <location>
        <begin position="1"/>
        <end position="66"/>
    </location>
</feature>
<dbReference type="AlphaFoldDB" id="A0AAD4WBX1"/>
<dbReference type="InterPro" id="IPR054722">
    <property type="entry name" value="PolX-like_BBD"/>
</dbReference>
<proteinExistence type="predicted"/>
<evidence type="ECO:0000313" key="6">
    <source>
        <dbReference type="Proteomes" id="UP001054821"/>
    </source>
</evidence>
<dbReference type="PANTHER" id="PTHR42648">
    <property type="entry name" value="TRANSPOSASE, PUTATIVE-RELATED"/>
    <property type="match status" value="1"/>
</dbReference>
<keyword evidence="1" id="KW-0378">Hydrolase</keyword>
<dbReference type="Pfam" id="PF22936">
    <property type="entry name" value="Pol_BBD"/>
    <property type="match status" value="1"/>
</dbReference>
<sequence length="250" mass="27549">MSCDKSVFSSLGPFDGDTVSFGGGHKSQVVGKGNVCIPGLPKLKNVRFVESLTSNLISVSQLCDDGVVGVRFFTHCCKIVRKEGNEIVNVTISRYNCYCIDGSDDAKDVVCNKGLLRSGTKQTPYELWKGKKPNVSYFRVFGSTCYILRDREHLAKFDSKSDKGIFLGYSTSSRDYTVYNYRTETIIESINISIDDFVASTEMASDEDGILSTFSKLVDLSTLDNLGPVDLSTRHNQPQNPSSSVHVENS</sequence>
<protein>
    <recommendedName>
        <fullName evidence="7">Retrovirus-related Pol polyprotein from transposon TNT 1-94</fullName>
    </recommendedName>
</protein>